<dbReference type="Pfam" id="PF11104">
    <property type="entry name" value="PilM_2"/>
    <property type="match status" value="1"/>
</dbReference>
<dbReference type="OrthoDB" id="9773403at2"/>
<dbReference type="InterPro" id="IPR043129">
    <property type="entry name" value="ATPase_NBD"/>
</dbReference>
<reference evidence="1 2" key="1">
    <citation type="submission" date="2016-08" db="EMBL/GenBank/DDBJ databases">
        <authorList>
            <person name="Seilhamer J.J."/>
        </authorList>
    </citation>
    <scope>NUCLEOTIDE SEQUENCE [LARGE SCALE GENOMIC DNA]</scope>
    <source>
        <strain evidence="1 2">BRTC-1</strain>
    </source>
</reference>
<dbReference type="Proteomes" id="UP000093391">
    <property type="component" value="Chromosome"/>
</dbReference>
<proteinExistence type="predicted"/>
<protein>
    <submittedName>
        <fullName evidence="1">Pilus assembly protein PilM</fullName>
    </submittedName>
</protein>
<name>A0A1B2M2N1_9GAMM</name>
<dbReference type="Gene3D" id="3.30.420.40">
    <property type="match status" value="2"/>
</dbReference>
<accession>A0A1B2M2N1</accession>
<dbReference type="SUPFAM" id="SSF53067">
    <property type="entry name" value="Actin-like ATPase domain"/>
    <property type="match status" value="2"/>
</dbReference>
<dbReference type="PIRSF" id="PIRSF019169">
    <property type="entry name" value="PilM"/>
    <property type="match status" value="1"/>
</dbReference>
<keyword evidence="2" id="KW-1185">Reference proteome</keyword>
<dbReference type="STRING" id="1789224.BFG52_14530"/>
<evidence type="ECO:0000313" key="1">
    <source>
        <dbReference type="EMBL" id="AOA59444.1"/>
    </source>
</evidence>
<dbReference type="Gene3D" id="3.30.1490.300">
    <property type="match status" value="1"/>
</dbReference>
<dbReference type="InterPro" id="IPR050696">
    <property type="entry name" value="FtsA/MreB"/>
</dbReference>
<dbReference type="KEGG" id="ala:BFG52_14530"/>
<dbReference type="RefSeq" id="WP_067557801.1">
    <property type="nucleotide sequence ID" value="NZ_CP016895.1"/>
</dbReference>
<dbReference type="AlphaFoldDB" id="A0A1B2M2N1"/>
<evidence type="ECO:0000313" key="2">
    <source>
        <dbReference type="Proteomes" id="UP000093391"/>
    </source>
</evidence>
<dbReference type="PANTHER" id="PTHR32432">
    <property type="entry name" value="CELL DIVISION PROTEIN FTSA-RELATED"/>
    <property type="match status" value="1"/>
</dbReference>
<dbReference type="PANTHER" id="PTHR32432:SF3">
    <property type="entry name" value="ETHANOLAMINE UTILIZATION PROTEIN EUTJ"/>
    <property type="match status" value="1"/>
</dbReference>
<dbReference type="EMBL" id="CP016895">
    <property type="protein sequence ID" value="AOA59444.1"/>
    <property type="molecule type" value="Genomic_DNA"/>
</dbReference>
<sequence>MFKVFQKQRHHLIGVDISSTSVKVLELSIKNGRYWVESYGLSPLKNCHDADKNSDDPDVIANALVDAIHIANPYAHQAAIAIPSRMAIEKIIEMDAELDDDSREMQIRLQADQHIPFPLEEVSLDFEVLGPSSHAADQVNVLLVAARTEHIQTRVKALELAGLSVTIADVERYAIERASEVFSDLLPIGTRLVAILDIGHTLTTLSVLEQRKIIYTREHVFGGQQLTQQIQDYYGLSFEEAGRAKKTKLLPDDYETQVLTPFLENVVQHVIKSLQFFYSSTAYHALDHVLLAGGNANIDGLAARLQRKIGCPVSIANPFLHMGLSPQIDQKKLKNDAPSLLTACGLALRSFDP</sequence>
<gene>
    <name evidence="1" type="ORF">BFG52_14530</name>
</gene>
<dbReference type="CDD" id="cd24049">
    <property type="entry name" value="ASKHA_NBD_PilM"/>
    <property type="match status" value="1"/>
</dbReference>
<dbReference type="InterPro" id="IPR005883">
    <property type="entry name" value="PilM"/>
</dbReference>
<dbReference type="NCBIfam" id="TIGR01175">
    <property type="entry name" value="pilM"/>
    <property type="match status" value="1"/>
</dbReference>
<organism evidence="1 2">
    <name type="scientific">Acinetobacter larvae</name>
    <dbReference type="NCBI Taxonomy" id="1789224"/>
    <lineage>
        <taxon>Bacteria</taxon>
        <taxon>Pseudomonadati</taxon>
        <taxon>Pseudomonadota</taxon>
        <taxon>Gammaproteobacteria</taxon>
        <taxon>Moraxellales</taxon>
        <taxon>Moraxellaceae</taxon>
        <taxon>Acinetobacter</taxon>
    </lineage>
</organism>